<name>A0A832QC14_9BACT</name>
<evidence type="ECO:0000259" key="1">
    <source>
        <dbReference type="PROSITE" id="PS51301"/>
    </source>
</evidence>
<evidence type="ECO:0000313" key="3">
    <source>
        <dbReference type="Proteomes" id="UP000576550"/>
    </source>
</evidence>
<gene>
    <name evidence="2" type="ORF">GX533_01060</name>
</gene>
<dbReference type="InterPro" id="IPR018004">
    <property type="entry name" value="KilA/APSES_HTH"/>
</dbReference>
<dbReference type="Proteomes" id="UP000576550">
    <property type="component" value="Unassembled WGS sequence"/>
</dbReference>
<dbReference type="Pfam" id="PF04383">
    <property type="entry name" value="KilA-N"/>
    <property type="match status" value="1"/>
</dbReference>
<protein>
    <submittedName>
        <fullName evidence="2">KilA-N domain-containing protein</fullName>
    </submittedName>
</protein>
<feature type="domain" description="KilA-N" evidence="1">
    <location>
        <begin position="5"/>
        <end position="142"/>
    </location>
</feature>
<proteinExistence type="predicted"/>
<dbReference type="InterPro" id="IPR017880">
    <property type="entry name" value="KilA_N"/>
</dbReference>
<comment type="caution">
    <text evidence="2">The sequence shown here is derived from an EMBL/GenBank/DDBJ whole genome shotgun (WGS) entry which is preliminary data.</text>
</comment>
<sequence>MSRIKKDTIQAKGFNIEIYTEDYKNDYISLTDIARYKNSYEPSDVIKNWLRRKDTIEFLGLWESLYNKNFNSVEFDRIKSEAGSNAFTLSPKRWVETSGAIGIVTKGGRYGRTFAHKDIAFKFASWISAEFELYIIKDYQRLKESENSRLSLSWNLHREISKINYRIHTDAIKEYLVKDLSDEQLSYKYADEADMLNVALFNKRAKEWRDENPNLEGNIRDYASLNELLVLANMENYNAILIEKGIEQKERMIELRRLARTQFLSLERKGNKSIRKLSGKNSN</sequence>
<dbReference type="PROSITE" id="PS51301">
    <property type="entry name" value="KILA_N"/>
    <property type="match status" value="1"/>
</dbReference>
<reference evidence="2 3" key="1">
    <citation type="journal article" date="2020" name="Biotechnol. Biofuels">
        <title>New insights from the biogas microbiome by comprehensive genome-resolved metagenomics of nearly 1600 species originating from multiple anaerobic digesters.</title>
        <authorList>
            <person name="Campanaro S."/>
            <person name="Treu L."/>
            <person name="Rodriguez-R L.M."/>
            <person name="Kovalovszki A."/>
            <person name="Ziels R.M."/>
            <person name="Maus I."/>
            <person name="Zhu X."/>
            <person name="Kougias P.G."/>
            <person name="Basile A."/>
            <person name="Luo G."/>
            <person name="Schluter A."/>
            <person name="Konstantinidis K.T."/>
            <person name="Angelidaki I."/>
        </authorList>
    </citation>
    <scope>NUCLEOTIDE SEQUENCE [LARGE SCALE GENOMIC DNA]</scope>
    <source>
        <strain evidence="2">AS05jafATM_89</strain>
    </source>
</reference>
<evidence type="ECO:0000313" key="2">
    <source>
        <dbReference type="EMBL" id="HHX99260.1"/>
    </source>
</evidence>
<dbReference type="SMART" id="SM01252">
    <property type="entry name" value="KilA-N"/>
    <property type="match status" value="1"/>
</dbReference>
<accession>A0A832QC14</accession>
<dbReference type="EMBL" id="DUTP01000002">
    <property type="protein sequence ID" value="HHX99260.1"/>
    <property type="molecule type" value="Genomic_DNA"/>
</dbReference>
<dbReference type="AlphaFoldDB" id="A0A832QC14"/>
<organism evidence="2 3">
    <name type="scientific">Candidatus Dojkabacteria bacterium</name>
    <dbReference type="NCBI Taxonomy" id="2099670"/>
    <lineage>
        <taxon>Bacteria</taxon>
        <taxon>Candidatus Dojkabacteria</taxon>
    </lineage>
</organism>